<name>R6SGC2_9FIRM</name>
<dbReference type="AlphaFoldDB" id="R6SGC2"/>
<comment type="caution">
    <text evidence="2">The sequence shown here is derived from an EMBL/GenBank/DDBJ whole genome shotgun (WGS) entry which is preliminary data.</text>
</comment>
<dbReference type="CDD" id="cd01127">
    <property type="entry name" value="TrwB_TraG_TraD_VirD4"/>
    <property type="match status" value="1"/>
</dbReference>
<evidence type="ECO:0000259" key="1">
    <source>
        <dbReference type="Pfam" id="PF19044"/>
    </source>
</evidence>
<dbReference type="Proteomes" id="UP000018142">
    <property type="component" value="Unassembled WGS sequence"/>
</dbReference>
<dbReference type="EMBL" id="CBFJ010000092">
    <property type="protein sequence ID" value="CDC45672.1"/>
    <property type="molecule type" value="Genomic_DNA"/>
</dbReference>
<accession>R6SGC2</accession>
<feature type="domain" description="TraG P-loop" evidence="1">
    <location>
        <begin position="69"/>
        <end position="293"/>
    </location>
</feature>
<proteinExistence type="predicted"/>
<dbReference type="InterPro" id="IPR043964">
    <property type="entry name" value="P-loop_TraG"/>
</dbReference>
<dbReference type="PANTHER" id="PTHR30121:SF6">
    <property type="entry name" value="SLR6007 PROTEIN"/>
    <property type="match status" value="1"/>
</dbReference>
<reference evidence="2" key="1">
    <citation type="submission" date="2012-11" db="EMBL/GenBank/DDBJ databases">
        <title>Dependencies among metagenomic species, viruses, plasmids and units of genetic variation.</title>
        <authorList>
            <person name="Nielsen H.B."/>
            <person name="Almeida M."/>
            <person name="Juncker A.S."/>
            <person name="Rasmussen S."/>
            <person name="Li J."/>
            <person name="Sunagawa S."/>
            <person name="Plichta D."/>
            <person name="Gautier L."/>
            <person name="Le Chatelier E."/>
            <person name="Peletier E."/>
            <person name="Bonde I."/>
            <person name="Nielsen T."/>
            <person name="Manichanh C."/>
            <person name="Arumugam M."/>
            <person name="Batto J."/>
            <person name="Santos M.B.Q.D."/>
            <person name="Blom N."/>
            <person name="Borruel N."/>
            <person name="Burgdorf K.S."/>
            <person name="Boumezbeur F."/>
            <person name="Casellas F."/>
            <person name="Dore J."/>
            <person name="Guarner F."/>
            <person name="Hansen T."/>
            <person name="Hildebrand F."/>
            <person name="Kaas R.S."/>
            <person name="Kennedy S."/>
            <person name="Kristiansen K."/>
            <person name="Kultima J.R."/>
            <person name="Leonard P."/>
            <person name="Levenez F."/>
            <person name="Lund O."/>
            <person name="Moumen B."/>
            <person name="Le Paslier D."/>
            <person name="Pons N."/>
            <person name="Pedersen O."/>
            <person name="Prifti E."/>
            <person name="Qin J."/>
            <person name="Raes J."/>
            <person name="Tap J."/>
            <person name="Tims S."/>
            <person name="Ussery D.W."/>
            <person name="Yamada T."/>
            <person name="MetaHit consortium"/>
            <person name="Renault P."/>
            <person name="Sicheritz-Ponten T."/>
            <person name="Bork P."/>
            <person name="Wang J."/>
            <person name="Brunak S."/>
            <person name="Ehrlich S.D."/>
        </authorList>
    </citation>
    <scope>NUCLEOTIDE SEQUENCE [LARGE SCALE GENOMIC DNA]</scope>
</reference>
<dbReference type="SUPFAM" id="SSF52540">
    <property type="entry name" value="P-loop containing nucleoside triphosphate hydrolases"/>
    <property type="match status" value="1"/>
</dbReference>
<dbReference type="Pfam" id="PF19044">
    <property type="entry name" value="P-loop_TraG"/>
    <property type="match status" value="1"/>
</dbReference>
<dbReference type="InterPro" id="IPR027417">
    <property type="entry name" value="P-loop_NTPase"/>
</dbReference>
<dbReference type="Gene3D" id="1.10.8.730">
    <property type="match status" value="1"/>
</dbReference>
<gene>
    <name evidence="2" type="ORF">BN788_01790</name>
</gene>
<evidence type="ECO:0000313" key="2">
    <source>
        <dbReference type="EMBL" id="CDC45672.1"/>
    </source>
</evidence>
<evidence type="ECO:0000313" key="3">
    <source>
        <dbReference type="Proteomes" id="UP000018142"/>
    </source>
</evidence>
<protein>
    <recommendedName>
        <fullName evidence="1">TraG P-loop domain-containing protein</fullName>
    </recommendedName>
</protein>
<sequence>MFREDGISRWIDACGGRNGMINPLQVRPKPLSDEEEEEAESKGISELALHLKTLEIFFELYLPELTQIQKALLTKGLIAMYEKFGITWDTSVTFMKNTDFPVMTDLYNTLLEQRKTAEKGVTDDMDKLILLLENITTGADSFLWNGHTTMQSNAQFIVFDTQNMKIMSDAMKSTQYFNLLSWCWQQMSADRSEKVMVVCDEAWLLINPDVPQAMSYLRDTEKRARKYSGALAVATQNVVDFLDSKVKLYAQPVLDLPSTKFIFGCEGDDLKAVSTLYNFTDAQRELVAAGNRAECLMKAGGRSLKLKVQLPEKRLKQLGLGGN</sequence>
<dbReference type="InterPro" id="IPR051162">
    <property type="entry name" value="T4SS_component"/>
</dbReference>
<dbReference type="PANTHER" id="PTHR30121">
    <property type="entry name" value="UNCHARACTERIZED PROTEIN YJGR-RELATED"/>
    <property type="match status" value="1"/>
</dbReference>
<dbReference type="Gene3D" id="3.40.50.300">
    <property type="entry name" value="P-loop containing nucleotide triphosphate hydrolases"/>
    <property type="match status" value="1"/>
</dbReference>
<organism evidence="2 3">
    <name type="scientific">[Eubacterium] siraeum CAG:80</name>
    <dbReference type="NCBI Taxonomy" id="1263080"/>
    <lineage>
        <taxon>Bacteria</taxon>
        <taxon>Bacillati</taxon>
        <taxon>Bacillota</taxon>
        <taxon>Clostridia</taxon>
        <taxon>Eubacteriales</taxon>
        <taxon>Oscillospiraceae</taxon>
        <taxon>Oscillospiraceae incertae sedis</taxon>
    </lineage>
</organism>